<feature type="non-terminal residue" evidence="1">
    <location>
        <position position="196"/>
    </location>
</feature>
<accession>A0A9N9IQZ2</accession>
<dbReference type="OrthoDB" id="2353769at2759"/>
<evidence type="ECO:0000313" key="1">
    <source>
        <dbReference type="EMBL" id="CAG8747704.1"/>
    </source>
</evidence>
<name>A0A9N9IQZ2_9GLOM</name>
<organism evidence="1 2">
    <name type="scientific">Racocetra fulgida</name>
    <dbReference type="NCBI Taxonomy" id="60492"/>
    <lineage>
        <taxon>Eukaryota</taxon>
        <taxon>Fungi</taxon>
        <taxon>Fungi incertae sedis</taxon>
        <taxon>Mucoromycota</taxon>
        <taxon>Glomeromycotina</taxon>
        <taxon>Glomeromycetes</taxon>
        <taxon>Diversisporales</taxon>
        <taxon>Gigasporaceae</taxon>
        <taxon>Racocetra</taxon>
    </lineage>
</organism>
<gene>
    <name evidence="1" type="ORF">RFULGI_LOCUS13367</name>
</gene>
<reference evidence="1" key="1">
    <citation type="submission" date="2021-06" db="EMBL/GenBank/DDBJ databases">
        <authorList>
            <person name="Kallberg Y."/>
            <person name="Tangrot J."/>
            <person name="Rosling A."/>
        </authorList>
    </citation>
    <scope>NUCLEOTIDE SEQUENCE</scope>
    <source>
        <strain evidence="1">IN212</strain>
    </source>
</reference>
<sequence length="196" mass="22321">LCVIPLGTGLTMKSALDHTGSHIMKEGRARFSTSFIEEWLSSTYDMATIFERFKKRYTDPNHNESIMVRIIQRTNSEFVRKGVGNTLLKNGSGDIDMISLLERIVLKTLYTGSKITLVQKSTLELFECGVALLERDDKSGEFQNLEIDDPSFDNTVEDWVAIIDANKCNLIFDEHIKILKDLKNPKRKVMDNNSVE</sequence>
<dbReference type="EMBL" id="CAJVPZ010034842">
    <property type="protein sequence ID" value="CAG8747704.1"/>
    <property type="molecule type" value="Genomic_DNA"/>
</dbReference>
<evidence type="ECO:0000313" key="2">
    <source>
        <dbReference type="Proteomes" id="UP000789396"/>
    </source>
</evidence>
<dbReference type="Proteomes" id="UP000789396">
    <property type="component" value="Unassembled WGS sequence"/>
</dbReference>
<comment type="caution">
    <text evidence="1">The sequence shown here is derived from an EMBL/GenBank/DDBJ whole genome shotgun (WGS) entry which is preliminary data.</text>
</comment>
<dbReference type="AlphaFoldDB" id="A0A9N9IQZ2"/>
<proteinExistence type="predicted"/>
<feature type="non-terminal residue" evidence="1">
    <location>
        <position position="1"/>
    </location>
</feature>
<protein>
    <submittedName>
        <fullName evidence="1">464_t:CDS:1</fullName>
    </submittedName>
</protein>
<keyword evidence="2" id="KW-1185">Reference proteome</keyword>